<accession>A0A4U5PA52</accession>
<gene>
    <name evidence="2" type="ORF">L596_007500</name>
</gene>
<dbReference type="Pfam" id="PF14652">
    <property type="entry name" value="DUF4457"/>
    <property type="match status" value="1"/>
</dbReference>
<protein>
    <recommendedName>
        <fullName evidence="1">KATNIP domain-containing protein</fullName>
    </recommendedName>
</protein>
<reference evidence="2 3" key="1">
    <citation type="journal article" date="2015" name="Genome Biol.">
        <title>Comparative genomics of Steinernema reveals deeply conserved gene regulatory networks.</title>
        <authorList>
            <person name="Dillman A.R."/>
            <person name="Macchietto M."/>
            <person name="Porter C.F."/>
            <person name="Rogers A."/>
            <person name="Williams B."/>
            <person name="Antoshechkin I."/>
            <person name="Lee M.M."/>
            <person name="Goodwin Z."/>
            <person name="Lu X."/>
            <person name="Lewis E.E."/>
            <person name="Goodrich-Blair H."/>
            <person name="Stock S.P."/>
            <person name="Adams B.J."/>
            <person name="Sternberg P.W."/>
            <person name="Mortazavi A."/>
        </authorList>
    </citation>
    <scope>NUCLEOTIDE SEQUENCE [LARGE SCALE GENOMIC DNA]</scope>
    <source>
        <strain evidence="2 3">ALL</strain>
    </source>
</reference>
<dbReference type="InterPro" id="IPR026704">
    <property type="entry name" value="KATNIP"/>
</dbReference>
<sequence length="228" mass="26462">MAYAGVRCAQFYLSSRPLVGNVLLRKAPGYVFFDFVQDVHFDKCQLLRPLTARPNTRSINAFIYQIRLLSSWGDEFYIGLNGIEIFNRHNQQIKLKHQNIAAFPESVNVLPNVVGDPRSSEKLIDGVNDTTKPSHMWLTPIFPNKYARIFIIFDAPTFVSQISIYNYRKNPERGVRHIAVTPLSQRTTSSYSVAKSLRVRRIKRENSRFPCESDFKLCLLHRRKKLHF</sequence>
<reference evidence="2 3" key="2">
    <citation type="journal article" date="2019" name="G3 (Bethesda)">
        <title>Hybrid Assembly of the Genome of the Entomopathogenic Nematode Steinernema carpocapsae Identifies the X-Chromosome.</title>
        <authorList>
            <person name="Serra L."/>
            <person name="Macchietto M."/>
            <person name="Macias-Munoz A."/>
            <person name="McGill C.J."/>
            <person name="Rodriguez I.M."/>
            <person name="Rodriguez B."/>
            <person name="Murad R."/>
            <person name="Mortazavi A."/>
        </authorList>
    </citation>
    <scope>NUCLEOTIDE SEQUENCE [LARGE SCALE GENOMIC DNA]</scope>
    <source>
        <strain evidence="2 3">ALL</strain>
    </source>
</reference>
<dbReference type="STRING" id="34508.A0A4U5PA52"/>
<dbReference type="Proteomes" id="UP000298663">
    <property type="component" value="Unassembled WGS sequence"/>
</dbReference>
<feature type="domain" description="KATNIP" evidence="1">
    <location>
        <begin position="20"/>
        <end position="180"/>
    </location>
</feature>
<organism evidence="2 3">
    <name type="scientific">Steinernema carpocapsae</name>
    <name type="common">Entomopathogenic nematode</name>
    <dbReference type="NCBI Taxonomy" id="34508"/>
    <lineage>
        <taxon>Eukaryota</taxon>
        <taxon>Metazoa</taxon>
        <taxon>Ecdysozoa</taxon>
        <taxon>Nematoda</taxon>
        <taxon>Chromadorea</taxon>
        <taxon>Rhabditida</taxon>
        <taxon>Tylenchina</taxon>
        <taxon>Panagrolaimomorpha</taxon>
        <taxon>Strongyloidoidea</taxon>
        <taxon>Steinernematidae</taxon>
        <taxon>Steinernema</taxon>
    </lineage>
</organism>
<dbReference type="AlphaFoldDB" id="A0A4U5PA52"/>
<dbReference type="InterPro" id="IPR027859">
    <property type="entry name" value="KATNIP_dom"/>
</dbReference>
<evidence type="ECO:0000259" key="1">
    <source>
        <dbReference type="Pfam" id="PF14652"/>
    </source>
</evidence>
<dbReference type="EMBL" id="AZBU02000002">
    <property type="protein sequence ID" value="TKR92951.1"/>
    <property type="molecule type" value="Genomic_DNA"/>
</dbReference>
<keyword evidence="3" id="KW-1185">Reference proteome</keyword>
<dbReference type="OrthoDB" id="304622at2759"/>
<name>A0A4U5PA52_STECR</name>
<proteinExistence type="predicted"/>
<comment type="caution">
    <text evidence="2">The sequence shown here is derived from an EMBL/GenBank/DDBJ whole genome shotgun (WGS) entry which is preliminary data.</text>
</comment>
<dbReference type="PANTHER" id="PTHR21534:SF0">
    <property type="entry name" value="KATANIN-INTERACTING PROTEIN"/>
    <property type="match status" value="1"/>
</dbReference>
<dbReference type="PANTHER" id="PTHR21534">
    <property type="entry name" value="KATANIN-INTERACTING PROTEIN"/>
    <property type="match status" value="1"/>
</dbReference>
<evidence type="ECO:0000313" key="3">
    <source>
        <dbReference type="Proteomes" id="UP000298663"/>
    </source>
</evidence>
<evidence type="ECO:0000313" key="2">
    <source>
        <dbReference type="EMBL" id="TKR92951.1"/>
    </source>
</evidence>